<evidence type="ECO:0000259" key="9">
    <source>
        <dbReference type="PROSITE" id="PS50850"/>
    </source>
</evidence>
<feature type="transmembrane region" description="Helical" evidence="8">
    <location>
        <begin position="415"/>
        <end position="436"/>
    </location>
</feature>
<feature type="transmembrane region" description="Helical" evidence="8">
    <location>
        <begin position="129"/>
        <end position="147"/>
    </location>
</feature>
<feature type="compositionally biased region" description="Basic and acidic residues" evidence="7">
    <location>
        <begin position="633"/>
        <end position="642"/>
    </location>
</feature>
<dbReference type="InterPro" id="IPR020846">
    <property type="entry name" value="MFS_dom"/>
</dbReference>
<feature type="region of interest" description="Disordered" evidence="7">
    <location>
        <begin position="570"/>
        <end position="642"/>
    </location>
</feature>
<feature type="transmembrane region" description="Helical" evidence="8">
    <location>
        <begin position="98"/>
        <end position="117"/>
    </location>
</feature>
<feature type="transmembrane region" description="Helical" evidence="8">
    <location>
        <begin position="65"/>
        <end position="86"/>
    </location>
</feature>
<dbReference type="Gene3D" id="1.20.1720.10">
    <property type="entry name" value="Multidrug resistance protein D"/>
    <property type="match status" value="1"/>
</dbReference>
<proteinExistence type="inferred from homology"/>
<evidence type="ECO:0000256" key="1">
    <source>
        <dbReference type="ARBA" id="ARBA00004127"/>
    </source>
</evidence>
<feature type="region of interest" description="Disordered" evidence="7">
    <location>
        <begin position="23"/>
        <end position="46"/>
    </location>
</feature>
<feature type="transmembrane region" description="Helical" evidence="8">
    <location>
        <begin position="357"/>
        <end position="378"/>
    </location>
</feature>
<dbReference type="GO" id="GO:0022857">
    <property type="term" value="F:transmembrane transporter activity"/>
    <property type="evidence" value="ECO:0007669"/>
    <property type="project" value="InterPro"/>
</dbReference>
<dbReference type="GO" id="GO:0005886">
    <property type="term" value="C:plasma membrane"/>
    <property type="evidence" value="ECO:0007669"/>
    <property type="project" value="TreeGrafter"/>
</dbReference>
<dbReference type="InterPro" id="IPR011701">
    <property type="entry name" value="MFS"/>
</dbReference>
<dbReference type="GO" id="GO:0012505">
    <property type="term" value="C:endomembrane system"/>
    <property type="evidence" value="ECO:0007669"/>
    <property type="project" value="UniProtKB-SubCell"/>
</dbReference>
<feature type="transmembrane region" description="Helical" evidence="8">
    <location>
        <begin position="390"/>
        <end position="409"/>
    </location>
</feature>
<name>A0A8H7F8X1_AGABI</name>
<evidence type="ECO:0000313" key="10">
    <source>
        <dbReference type="EMBL" id="KAF7782888.1"/>
    </source>
</evidence>
<dbReference type="PRINTS" id="PR01036">
    <property type="entry name" value="TCRTETB"/>
</dbReference>
<accession>A0A8H7F8X1</accession>
<evidence type="ECO:0000256" key="3">
    <source>
        <dbReference type="ARBA" id="ARBA00022448"/>
    </source>
</evidence>
<dbReference type="PROSITE" id="PS50850">
    <property type="entry name" value="MFS"/>
    <property type="match status" value="1"/>
</dbReference>
<dbReference type="FunFam" id="1.20.1720.10:FF:000013">
    <property type="entry name" value="Related to multidrug resistance proteins"/>
    <property type="match status" value="1"/>
</dbReference>
<feature type="transmembrane region" description="Helical" evidence="8">
    <location>
        <begin position="457"/>
        <end position="478"/>
    </location>
</feature>
<dbReference type="InterPro" id="IPR036259">
    <property type="entry name" value="MFS_trans_sf"/>
</dbReference>
<feature type="transmembrane region" description="Helical" evidence="8">
    <location>
        <begin position="324"/>
        <end position="345"/>
    </location>
</feature>
<dbReference type="EMBL" id="JABXXO010000003">
    <property type="protein sequence ID" value="KAF7782888.1"/>
    <property type="molecule type" value="Genomic_DNA"/>
</dbReference>
<sequence>MQTVDTGNQASKLPGIIGTDAATTGAKIEDTTEPPASQQRSKHKEVQLTDQTNLGLPFRTILTSFLGLSLCVLVSQLDSVIVATALPTISSHFNAGSVSSWVPSAYLLTSTSFLPLYGRFSDIFGRKATLTVAMLIFLVGNLAAGFSKSIVELIVLRGVAGAGGGAILSLAQIIISDIVSLRERGKYQGIMGGVITLGYAIGPITGGVLAEKASWRWCFWICLPISVLAIAVVNFVLPLKSVGGDIKRKLKVVDYVGSLLTLVACTLIILPLIWGGVTFPWKSAVVIAPFLCGALTFVLFTMWEWKGARLPIVPMRIFKHSTVCGVYIVMFINGLITFSLIYYLPQFFQVALAYSPIHAGLFLIPVLGGQVVISWCAGMAVSRTGRYRTIVHSGFAIWSLACGLISTMTPQTKEGVMVVYMLLSAVGSGQIVQKTLQTTTVAAQASVPRKDMSVVTAFRNFVRMLGGTLALAVGATLINNTLRSSMTSLSLPEQLIKKIIDDPILLSNPSSLNISVEQARSILENGYTKGFRAVFILNASLSAFATVISIVMIKHKNLNRDDDLKYEQKNERKMHDDEKGIDEEKDGVAKHASSIESAGATRHNSRDGAVAAAEASALQSSTALTRAQTQEIQKFEPEGEKS</sequence>
<feature type="transmembrane region" description="Helical" evidence="8">
    <location>
        <begin position="187"/>
        <end position="208"/>
    </location>
</feature>
<evidence type="ECO:0000313" key="11">
    <source>
        <dbReference type="Proteomes" id="UP000629468"/>
    </source>
</evidence>
<reference evidence="10 11" key="1">
    <citation type="journal article" name="Sci. Rep.">
        <title>Telomere-to-telomere assembled and centromere annotated genomes of the two main subspecies of the button mushroom Agaricus bisporus reveal especially polymorphic chromosome ends.</title>
        <authorList>
            <person name="Sonnenberg A.S.M."/>
            <person name="Sedaghat-Telgerd N."/>
            <person name="Lavrijssen B."/>
            <person name="Ohm R.A."/>
            <person name="Hendrickx P.M."/>
            <person name="Scholtmeijer K."/>
            <person name="Baars J.J.P."/>
            <person name="van Peer A."/>
        </authorList>
    </citation>
    <scope>NUCLEOTIDE SEQUENCE [LARGE SCALE GENOMIC DNA]</scope>
    <source>
        <strain evidence="10 11">H119_p4</strain>
    </source>
</reference>
<feature type="transmembrane region" description="Helical" evidence="8">
    <location>
        <begin position="283"/>
        <end position="303"/>
    </location>
</feature>
<keyword evidence="3" id="KW-0813">Transport</keyword>
<evidence type="ECO:0000256" key="4">
    <source>
        <dbReference type="ARBA" id="ARBA00022692"/>
    </source>
</evidence>
<comment type="similarity">
    <text evidence="2">Belongs to the major facilitator superfamily.</text>
</comment>
<comment type="caution">
    <text evidence="10">The sequence shown here is derived from an EMBL/GenBank/DDBJ whole genome shotgun (WGS) entry which is preliminary data.</text>
</comment>
<dbReference type="Proteomes" id="UP000629468">
    <property type="component" value="Unassembled WGS sequence"/>
</dbReference>
<gene>
    <name evidence="10" type="ORF">Agabi119p4_2264</name>
</gene>
<dbReference type="PANTHER" id="PTHR23501">
    <property type="entry name" value="MAJOR FACILITATOR SUPERFAMILY"/>
    <property type="match status" value="1"/>
</dbReference>
<keyword evidence="4 8" id="KW-0812">Transmembrane</keyword>
<feature type="transmembrane region" description="Helical" evidence="8">
    <location>
        <begin position="214"/>
        <end position="237"/>
    </location>
</feature>
<dbReference type="Gene3D" id="1.20.1250.20">
    <property type="entry name" value="MFS general substrate transporter like domains"/>
    <property type="match status" value="1"/>
</dbReference>
<evidence type="ECO:0000256" key="6">
    <source>
        <dbReference type="ARBA" id="ARBA00023136"/>
    </source>
</evidence>
<evidence type="ECO:0000256" key="2">
    <source>
        <dbReference type="ARBA" id="ARBA00008335"/>
    </source>
</evidence>
<feature type="transmembrane region" description="Helical" evidence="8">
    <location>
        <begin position="153"/>
        <end position="175"/>
    </location>
</feature>
<dbReference type="Pfam" id="PF07690">
    <property type="entry name" value="MFS_1"/>
    <property type="match status" value="1"/>
</dbReference>
<feature type="compositionally biased region" description="Low complexity" evidence="7">
    <location>
        <begin position="609"/>
        <end position="627"/>
    </location>
</feature>
<organism evidence="10 11">
    <name type="scientific">Agaricus bisporus var. burnettii</name>
    <dbReference type="NCBI Taxonomy" id="192524"/>
    <lineage>
        <taxon>Eukaryota</taxon>
        <taxon>Fungi</taxon>
        <taxon>Dikarya</taxon>
        <taxon>Basidiomycota</taxon>
        <taxon>Agaricomycotina</taxon>
        <taxon>Agaricomycetes</taxon>
        <taxon>Agaricomycetidae</taxon>
        <taxon>Agaricales</taxon>
        <taxon>Agaricineae</taxon>
        <taxon>Agaricaceae</taxon>
        <taxon>Agaricus</taxon>
    </lineage>
</organism>
<keyword evidence="5 8" id="KW-1133">Transmembrane helix</keyword>
<dbReference type="PANTHER" id="PTHR23501:SF189">
    <property type="entry name" value="DRUG TRANSPORTER, PUTATIVE (AFU_ORTHOLOGUE AFUA_4G03920)-RELATED"/>
    <property type="match status" value="1"/>
</dbReference>
<protein>
    <recommendedName>
        <fullName evidence="9">Major facilitator superfamily (MFS) profile domain-containing protein</fullName>
    </recommendedName>
</protein>
<evidence type="ECO:0000256" key="5">
    <source>
        <dbReference type="ARBA" id="ARBA00022989"/>
    </source>
</evidence>
<comment type="subcellular location">
    <subcellularLocation>
        <location evidence="1">Endomembrane system</location>
        <topology evidence="1">Multi-pass membrane protein</topology>
    </subcellularLocation>
</comment>
<dbReference type="SUPFAM" id="SSF103473">
    <property type="entry name" value="MFS general substrate transporter"/>
    <property type="match status" value="1"/>
</dbReference>
<dbReference type="AlphaFoldDB" id="A0A8H7F8X1"/>
<feature type="transmembrane region" description="Helical" evidence="8">
    <location>
        <begin position="258"/>
        <end position="277"/>
    </location>
</feature>
<keyword evidence="6 8" id="KW-0472">Membrane</keyword>
<evidence type="ECO:0000256" key="8">
    <source>
        <dbReference type="SAM" id="Phobius"/>
    </source>
</evidence>
<dbReference type="CDD" id="cd17502">
    <property type="entry name" value="MFS_Azr1_MDR_like"/>
    <property type="match status" value="1"/>
</dbReference>
<feature type="domain" description="Major facilitator superfamily (MFS) profile" evidence="9">
    <location>
        <begin position="64"/>
        <end position="557"/>
    </location>
</feature>
<feature type="transmembrane region" description="Helical" evidence="8">
    <location>
        <begin position="533"/>
        <end position="553"/>
    </location>
</feature>
<evidence type="ECO:0000256" key="7">
    <source>
        <dbReference type="SAM" id="MobiDB-lite"/>
    </source>
</evidence>